<dbReference type="AlphaFoldDB" id="A0A2R4X4F3"/>
<dbReference type="KEGG" id="harc:HARCEL1_07150"/>
<dbReference type="EMBL" id="CP028858">
    <property type="protein sequence ID" value="AWB28668.1"/>
    <property type="molecule type" value="Genomic_DNA"/>
</dbReference>
<dbReference type="Pfam" id="PF18545">
    <property type="entry name" value="HalOD1"/>
    <property type="match status" value="1"/>
</dbReference>
<reference evidence="2 3" key="1">
    <citation type="submission" date="2018-04" db="EMBL/GenBank/DDBJ databases">
        <title>Halococcoides cellulosivorans gen. nov., sp. nov., an extremely halophilic cellulose-utilizing haloarchaeon from hypersaline lakes.</title>
        <authorList>
            <person name="Sorokin D.Y."/>
            <person name="Toshchakov S.V."/>
            <person name="Samarov N.I."/>
            <person name="Korzhenkov A."/>
            <person name="Kublanov I.V."/>
        </authorList>
    </citation>
    <scope>NUCLEOTIDE SEQUENCE [LARGE SCALE GENOMIC DNA]</scope>
    <source>
        <strain evidence="2 3">HArcel1</strain>
    </source>
</reference>
<dbReference type="Proteomes" id="UP000244727">
    <property type="component" value="Chromosome"/>
</dbReference>
<evidence type="ECO:0000259" key="1">
    <source>
        <dbReference type="Pfam" id="PF18545"/>
    </source>
</evidence>
<proteinExistence type="predicted"/>
<protein>
    <recommendedName>
        <fullName evidence="1">Halobacterial output domain-containing protein</fullName>
    </recommendedName>
</protein>
<gene>
    <name evidence="2" type="ORF">HARCEL1_07150</name>
</gene>
<evidence type="ECO:0000313" key="2">
    <source>
        <dbReference type="EMBL" id="AWB28668.1"/>
    </source>
</evidence>
<keyword evidence="3" id="KW-1185">Reference proteome</keyword>
<name>A0A2R4X4F3_9EURY</name>
<organism evidence="2 3">
    <name type="scientific">Halococcoides cellulosivorans</name>
    <dbReference type="NCBI Taxonomy" id="1679096"/>
    <lineage>
        <taxon>Archaea</taxon>
        <taxon>Methanobacteriati</taxon>
        <taxon>Methanobacteriota</taxon>
        <taxon>Stenosarchaea group</taxon>
        <taxon>Halobacteria</taxon>
        <taxon>Halobacteriales</taxon>
        <taxon>Haloarculaceae</taxon>
        <taxon>Halococcoides</taxon>
    </lineage>
</organism>
<evidence type="ECO:0000313" key="3">
    <source>
        <dbReference type="Proteomes" id="UP000244727"/>
    </source>
</evidence>
<feature type="domain" description="Halobacterial output" evidence="1">
    <location>
        <begin position="2"/>
        <end position="60"/>
    </location>
</feature>
<sequence length="67" mass="7282">MVYAIAEFTGSDPKTMPPLYDAVDTDALDTLLNSETPIEISFEYEGHTVAVTGDSDVRVDGRTARSE</sequence>
<accession>A0A2R4X4F3</accession>
<dbReference type="InterPro" id="IPR040624">
    <property type="entry name" value="HalOD1"/>
</dbReference>